<dbReference type="EMBL" id="GBXM01099284">
    <property type="protein sequence ID" value="JAH09293.1"/>
    <property type="molecule type" value="Transcribed_RNA"/>
</dbReference>
<reference evidence="1" key="2">
    <citation type="journal article" date="2015" name="Fish Shellfish Immunol.">
        <title>Early steps in the European eel (Anguilla anguilla)-Vibrio vulnificus interaction in the gills: Role of the RtxA13 toxin.</title>
        <authorList>
            <person name="Callol A."/>
            <person name="Pajuelo D."/>
            <person name="Ebbesson L."/>
            <person name="Teles M."/>
            <person name="MacKenzie S."/>
            <person name="Amaro C."/>
        </authorList>
    </citation>
    <scope>NUCLEOTIDE SEQUENCE</scope>
</reference>
<accession>A0A0E9PZL6</accession>
<dbReference type="AlphaFoldDB" id="A0A0E9PZL6"/>
<reference evidence="1" key="1">
    <citation type="submission" date="2014-11" db="EMBL/GenBank/DDBJ databases">
        <authorList>
            <person name="Amaro Gonzalez C."/>
        </authorList>
    </citation>
    <scope>NUCLEOTIDE SEQUENCE</scope>
</reference>
<proteinExistence type="predicted"/>
<name>A0A0E9PZL6_ANGAN</name>
<sequence length="31" mass="3846">MIWIWSDLDMLVRLCHGSHRRHGFFPMIFGW</sequence>
<organism evidence="1">
    <name type="scientific">Anguilla anguilla</name>
    <name type="common">European freshwater eel</name>
    <name type="synonym">Muraena anguilla</name>
    <dbReference type="NCBI Taxonomy" id="7936"/>
    <lineage>
        <taxon>Eukaryota</taxon>
        <taxon>Metazoa</taxon>
        <taxon>Chordata</taxon>
        <taxon>Craniata</taxon>
        <taxon>Vertebrata</taxon>
        <taxon>Euteleostomi</taxon>
        <taxon>Actinopterygii</taxon>
        <taxon>Neopterygii</taxon>
        <taxon>Teleostei</taxon>
        <taxon>Anguilliformes</taxon>
        <taxon>Anguillidae</taxon>
        <taxon>Anguilla</taxon>
    </lineage>
</organism>
<evidence type="ECO:0000313" key="1">
    <source>
        <dbReference type="EMBL" id="JAH09293.1"/>
    </source>
</evidence>
<protein>
    <submittedName>
        <fullName evidence="1">Uncharacterized protein</fullName>
    </submittedName>
</protein>